<proteinExistence type="inferred from homology"/>
<evidence type="ECO:0000256" key="4">
    <source>
        <dbReference type="ARBA" id="ARBA00023159"/>
    </source>
</evidence>
<dbReference type="Pfam" id="PF03466">
    <property type="entry name" value="LysR_substrate"/>
    <property type="match status" value="1"/>
</dbReference>
<sequence length="330" mass="36123">MIDLRIFQNFLRVISLGSVSRAAEQVGLTQSALSQQIAALESEFNTVLLHRTSKGVRPTEAGLIVAGRLQVIVKQFDTAREEVNFKHELPTGVVSVGLPSSVAEILSVPLVEECRARYQGIHLRIGASPNRSLAEELLASRLDFAVMFEASPHKELKHFHVGAESFYMVCAASSNNAKKHEAALEDLAESNLILPCRPHFIRSTLEQRCAARNIKIKFAAEVDSLSNIVDLVASGQYESILPWSALARHVNQGVAVAVPFDPGISRTVNISALSEVPLSGAAALVLRLMVEVVQRLVTGQRWKGLRLVRDLNVDSVCDQFSSARFSLIRP</sequence>
<dbReference type="GO" id="GO:2000142">
    <property type="term" value="P:regulation of DNA-templated transcription initiation"/>
    <property type="evidence" value="ECO:0007669"/>
    <property type="project" value="TreeGrafter"/>
</dbReference>
<dbReference type="Gene3D" id="1.10.10.10">
    <property type="entry name" value="Winged helix-like DNA-binding domain superfamily/Winged helix DNA-binding domain"/>
    <property type="match status" value="1"/>
</dbReference>
<evidence type="ECO:0000313" key="7">
    <source>
        <dbReference type="EMBL" id="TDG22783.1"/>
    </source>
</evidence>
<feature type="domain" description="HTH lysR-type" evidence="6">
    <location>
        <begin position="2"/>
        <end position="59"/>
    </location>
</feature>
<dbReference type="SUPFAM" id="SSF46785">
    <property type="entry name" value="Winged helix' DNA-binding domain"/>
    <property type="match status" value="1"/>
</dbReference>
<organism evidence="7 8">
    <name type="scientific">Paraburkholderia silviterrae</name>
    <dbReference type="NCBI Taxonomy" id="2528715"/>
    <lineage>
        <taxon>Bacteria</taxon>
        <taxon>Pseudomonadati</taxon>
        <taxon>Pseudomonadota</taxon>
        <taxon>Betaproteobacteria</taxon>
        <taxon>Burkholderiales</taxon>
        <taxon>Burkholderiaceae</taxon>
        <taxon>Paraburkholderia</taxon>
    </lineage>
</organism>
<dbReference type="Gene3D" id="3.40.190.290">
    <property type="match status" value="1"/>
</dbReference>
<keyword evidence="8" id="KW-1185">Reference proteome</keyword>
<protein>
    <submittedName>
        <fullName evidence="7">LysR family transcriptional regulator</fullName>
    </submittedName>
</protein>
<dbReference type="PANTHER" id="PTHR30293:SF0">
    <property type="entry name" value="NITROGEN ASSIMILATION REGULATORY PROTEIN NAC"/>
    <property type="match status" value="1"/>
</dbReference>
<keyword evidence="3" id="KW-0238">DNA-binding</keyword>
<dbReference type="Pfam" id="PF00126">
    <property type="entry name" value="HTH_1"/>
    <property type="match status" value="1"/>
</dbReference>
<dbReference type="PRINTS" id="PR00039">
    <property type="entry name" value="HTHLYSR"/>
</dbReference>
<dbReference type="Proteomes" id="UP000295722">
    <property type="component" value="Unassembled WGS sequence"/>
</dbReference>
<accession>A0A4R5M9D7</accession>
<evidence type="ECO:0000313" key="8">
    <source>
        <dbReference type="Proteomes" id="UP000295722"/>
    </source>
</evidence>
<dbReference type="AlphaFoldDB" id="A0A4R5M9D7"/>
<keyword evidence="2" id="KW-0805">Transcription regulation</keyword>
<dbReference type="FunFam" id="1.10.10.10:FF:000001">
    <property type="entry name" value="LysR family transcriptional regulator"/>
    <property type="match status" value="1"/>
</dbReference>
<evidence type="ECO:0000256" key="3">
    <source>
        <dbReference type="ARBA" id="ARBA00023125"/>
    </source>
</evidence>
<dbReference type="InterPro" id="IPR036390">
    <property type="entry name" value="WH_DNA-bd_sf"/>
</dbReference>
<dbReference type="OrthoDB" id="9789529at2"/>
<keyword evidence="5" id="KW-0804">Transcription</keyword>
<dbReference type="PANTHER" id="PTHR30293">
    <property type="entry name" value="TRANSCRIPTIONAL REGULATORY PROTEIN NAC-RELATED"/>
    <property type="match status" value="1"/>
</dbReference>
<gene>
    <name evidence="7" type="ORF">EYW47_16340</name>
</gene>
<comment type="similarity">
    <text evidence="1">Belongs to the LysR transcriptional regulatory family.</text>
</comment>
<dbReference type="GO" id="GO:0003700">
    <property type="term" value="F:DNA-binding transcription factor activity"/>
    <property type="evidence" value="ECO:0007669"/>
    <property type="project" value="InterPro"/>
</dbReference>
<dbReference type="InterPro" id="IPR000847">
    <property type="entry name" value="LysR_HTH_N"/>
</dbReference>
<dbReference type="InterPro" id="IPR005119">
    <property type="entry name" value="LysR_subst-bd"/>
</dbReference>
<dbReference type="InterPro" id="IPR036388">
    <property type="entry name" value="WH-like_DNA-bd_sf"/>
</dbReference>
<name>A0A4R5M9D7_9BURK</name>
<dbReference type="GO" id="GO:0003677">
    <property type="term" value="F:DNA binding"/>
    <property type="evidence" value="ECO:0007669"/>
    <property type="project" value="UniProtKB-KW"/>
</dbReference>
<evidence type="ECO:0000256" key="5">
    <source>
        <dbReference type="ARBA" id="ARBA00023163"/>
    </source>
</evidence>
<evidence type="ECO:0000256" key="2">
    <source>
        <dbReference type="ARBA" id="ARBA00023015"/>
    </source>
</evidence>
<dbReference type="PROSITE" id="PS50931">
    <property type="entry name" value="HTH_LYSR"/>
    <property type="match status" value="1"/>
</dbReference>
<dbReference type="EMBL" id="SMRP01000007">
    <property type="protein sequence ID" value="TDG22783.1"/>
    <property type="molecule type" value="Genomic_DNA"/>
</dbReference>
<evidence type="ECO:0000256" key="1">
    <source>
        <dbReference type="ARBA" id="ARBA00009437"/>
    </source>
</evidence>
<keyword evidence="4" id="KW-0010">Activator</keyword>
<evidence type="ECO:0000259" key="6">
    <source>
        <dbReference type="PROSITE" id="PS50931"/>
    </source>
</evidence>
<comment type="caution">
    <text evidence="7">The sequence shown here is derived from an EMBL/GenBank/DDBJ whole genome shotgun (WGS) entry which is preliminary data.</text>
</comment>
<dbReference type="SUPFAM" id="SSF53850">
    <property type="entry name" value="Periplasmic binding protein-like II"/>
    <property type="match status" value="1"/>
</dbReference>
<reference evidence="7 8" key="1">
    <citation type="submission" date="2019-03" db="EMBL/GenBank/DDBJ databases">
        <title>Paraburkholderia sp. 4M-K11, isolated from subtropical forest soil.</title>
        <authorList>
            <person name="Gao Z.-H."/>
            <person name="Qiu L.-H."/>
        </authorList>
    </citation>
    <scope>NUCLEOTIDE SEQUENCE [LARGE SCALE GENOMIC DNA]</scope>
    <source>
        <strain evidence="7 8">4M-K11</strain>
    </source>
</reference>
<dbReference type="RefSeq" id="WP_133195879.1">
    <property type="nucleotide sequence ID" value="NZ_JBHUCW010000011.1"/>
</dbReference>